<keyword evidence="1" id="KW-0472">Membrane</keyword>
<name>A0A6G8MYF1_9VIRU</name>
<protein>
    <submittedName>
        <fullName evidence="2">Membrane protein</fullName>
    </submittedName>
</protein>
<evidence type="ECO:0000313" key="3">
    <source>
        <dbReference type="Proteomes" id="UP001224087"/>
    </source>
</evidence>
<dbReference type="EMBL" id="MN873693">
    <property type="protein sequence ID" value="QIN54129.1"/>
    <property type="molecule type" value="Genomic_DNA"/>
</dbReference>
<organism evidence="2 3">
    <name type="scientific">Cedratvirus kamchatka</name>
    <dbReference type="NCBI Taxonomy" id="2716914"/>
    <lineage>
        <taxon>Viruses</taxon>
        <taxon>Pithoviruses</taxon>
        <taxon>Orthocedratvirinae</taxon>
        <taxon>Alphacedratvirus</taxon>
        <taxon>Alphacedratvirus rossiense</taxon>
    </lineage>
</organism>
<evidence type="ECO:0000313" key="2">
    <source>
        <dbReference type="EMBL" id="QIN54129.1"/>
    </source>
</evidence>
<feature type="transmembrane region" description="Helical" evidence="1">
    <location>
        <begin position="48"/>
        <end position="71"/>
    </location>
</feature>
<keyword evidence="3" id="KW-1185">Reference proteome</keyword>
<gene>
    <name evidence="2" type="primary">ck4</name>
</gene>
<dbReference type="Proteomes" id="UP001224087">
    <property type="component" value="Segment"/>
</dbReference>
<sequence>MLVIYLTSLILFFLLFYLYGLTWYSSLVLALLISLAIILLLFPGIANFYLMESILFITGLVVVLCITYFALSDKRT</sequence>
<evidence type="ECO:0000256" key="1">
    <source>
        <dbReference type="SAM" id="Phobius"/>
    </source>
</evidence>
<feature type="transmembrane region" description="Helical" evidence="1">
    <location>
        <begin position="12"/>
        <end position="42"/>
    </location>
</feature>
<keyword evidence="1" id="KW-0812">Transmembrane</keyword>
<keyword evidence="1" id="KW-1133">Transmembrane helix</keyword>
<proteinExistence type="predicted"/>
<reference evidence="2" key="1">
    <citation type="submission" date="2019-12" db="EMBL/GenBank/DDBJ databases">
        <title>The DNA Methylation Landscape of Giant Viruses.</title>
        <authorList>
            <person name="Jeudy S."/>
            <person name="Rigou S."/>
            <person name="Alempic J.-M."/>
            <person name="Claverie J.-M."/>
            <person name="Abergel C."/>
            <person name="Legendre M."/>
        </authorList>
    </citation>
    <scope>NUCLEOTIDE SEQUENCE</scope>
    <source>
        <strain evidence="2">P4</strain>
    </source>
</reference>
<accession>A0A6G8MYF1</accession>